<evidence type="ECO:0000256" key="6">
    <source>
        <dbReference type="ARBA" id="ARBA00023136"/>
    </source>
</evidence>
<dbReference type="PANTHER" id="PTHR30460">
    <property type="entry name" value="MODERATE CONDUCTANCE MECHANOSENSITIVE CHANNEL YBIO"/>
    <property type="match status" value="1"/>
</dbReference>
<dbReference type="SUPFAM" id="SSF82861">
    <property type="entry name" value="Mechanosensitive channel protein MscS (YggB), transmembrane region"/>
    <property type="match status" value="1"/>
</dbReference>
<dbReference type="EMBL" id="JADQUG010000027">
    <property type="protein sequence ID" value="MBG9354437.1"/>
    <property type="molecule type" value="Genomic_DNA"/>
</dbReference>
<dbReference type="RefSeq" id="WP_088266977.1">
    <property type="nucleotide sequence ID" value="NZ_CANNXG010000021.1"/>
</dbReference>
<dbReference type="Gene3D" id="1.10.287.1260">
    <property type="match status" value="1"/>
</dbReference>
<feature type="domain" description="Mechanosensitive ion channel MscS" evidence="8">
    <location>
        <begin position="165"/>
        <end position="228"/>
    </location>
</feature>
<accession>A0ABS0LE06</accession>
<dbReference type="InterPro" id="IPR011014">
    <property type="entry name" value="MscS_channel_TM-2"/>
</dbReference>
<evidence type="ECO:0000256" key="2">
    <source>
        <dbReference type="ARBA" id="ARBA00008017"/>
    </source>
</evidence>
<evidence type="ECO:0000313" key="11">
    <source>
        <dbReference type="Proteomes" id="UP000615580"/>
    </source>
</evidence>
<comment type="similarity">
    <text evidence="2">Belongs to the MscS (TC 1.A.23) family.</text>
</comment>
<sequence>MNIFGFSGGGPLQVLAQNKLSDDTESAINSTESWLHSPMAQDWLIERPIRIALTLVVAIVLNWALRKAITKAADANIRKPRLAISNPIIKRKRNNAASEALTATQEQRRQARIRTLAAVGRSAVSIFVWVWAALGTLKLIGVDVTPLIASAGVVGVALGFGAQSLVKDFLSGVFMLIEDQYGVGDTIDVGDVIGTVEDVSLRLTTLRDINGTQWFVRNGEILRVGNFSQEYAVAIINVPIALDEKASDAIALIEKSVADEAQLQEVADVLLDDPVVDGVNSVGLDHMVIRTRVTTLPDQQWFIERKMRARILTDLQRNGIDTPYPEGIGAYRRLDERRIG</sequence>
<keyword evidence="11" id="KW-1185">Reference proteome</keyword>
<evidence type="ECO:0000256" key="3">
    <source>
        <dbReference type="ARBA" id="ARBA00022475"/>
    </source>
</evidence>
<dbReference type="InterPro" id="IPR023408">
    <property type="entry name" value="MscS_beta-dom_sf"/>
</dbReference>
<comment type="caution">
    <text evidence="10">The sequence shown here is derived from an EMBL/GenBank/DDBJ whole genome shotgun (WGS) entry which is preliminary data.</text>
</comment>
<dbReference type="Gene3D" id="3.30.70.100">
    <property type="match status" value="1"/>
</dbReference>
<dbReference type="Proteomes" id="UP000615580">
    <property type="component" value="Unassembled WGS sequence"/>
</dbReference>
<dbReference type="SUPFAM" id="SSF82689">
    <property type="entry name" value="Mechanosensitive channel protein MscS (YggB), C-terminal domain"/>
    <property type="match status" value="1"/>
</dbReference>
<evidence type="ECO:0000256" key="7">
    <source>
        <dbReference type="SAM" id="Phobius"/>
    </source>
</evidence>
<keyword evidence="3" id="KW-1003">Cell membrane</keyword>
<dbReference type="InterPro" id="IPR011066">
    <property type="entry name" value="MscS_channel_C_sf"/>
</dbReference>
<protein>
    <submittedName>
        <fullName evidence="10">Mechanosensitive ion channel family protein</fullName>
    </submittedName>
</protein>
<name>A0ABS0LE06_9CORY</name>
<evidence type="ECO:0000259" key="8">
    <source>
        <dbReference type="Pfam" id="PF00924"/>
    </source>
</evidence>
<feature type="transmembrane region" description="Helical" evidence="7">
    <location>
        <begin position="147"/>
        <end position="166"/>
    </location>
</feature>
<dbReference type="InterPro" id="IPR006685">
    <property type="entry name" value="MscS_channel_2nd"/>
</dbReference>
<evidence type="ECO:0000259" key="9">
    <source>
        <dbReference type="Pfam" id="PF21088"/>
    </source>
</evidence>
<reference evidence="10 11" key="1">
    <citation type="journal article" date="2020" name="J. Clin. Microbiol.">
        <title>Assessing the Genetic Diversity of Austrian Corynebacterium diphtheriae Clinical Isolates, 2011-2019.</title>
        <authorList>
            <person name="Schaeffer J."/>
            <person name="Huhulescu S."/>
            <person name="Stoeger A."/>
            <person name="Allerberger F."/>
            <person name="Ruppitsch W."/>
        </authorList>
    </citation>
    <scope>NUCLEOTIDE SEQUENCE [LARGE SCALE GENOMIC DNA]</scope>
    <source>
        <strain evidence="10 11">04-17</strain>
    </source>
</reference>
<organism evidence="10 11">
    <name type="scientific">Corynebacterium belfantii</name>
    <dbReference type="NCBI Taxonomy" id="2014537"/>
    <lineage>
        <taxon>Bacteria</taxon>
        <taxon>Bacillati</taxon>
        <taxon>Actinomycetota</taxon>
        <taxon>Actinomycetes</taxon>
        <taxon>Mycobacteriales</taxon>
        <taxon>Corynebacteriaceae</taxon>
        <taxon>Corynebacterium</taxon>
    </lineage>
</organism>
<dbReference type="PANTHER" id="PTHR30460:SF0">
    <property type="entry name" value="MODERATE CONDUCTANCE MECHANOSENSITIVE CHANNEL YBIO"/>
    <property type="match status" value="1"/>
</dbReference>
<dbReference type="InterPro" id="IPR045276">
    <property type="entry name" value="YbiO_bact"/>
</dbReference>
<keyword evidence="4 7" id="KW-0812">Transmembrane</keyword>
<keyword evidence="5 7" id="KW-1133">Transmembrane helix</keyword>
<dbReference type="SUPFAM" id="SSF50182">
    <property type="entry name" value="Sm-like ribonucleoproteins"/>
    <property type="match status" value="1"/>
</dbReference>
<dbReference type="Pfam" id="PF21088">
    <property type="entry name" value="MS_channel_1st"/>
    <property type="match status" value="1"/>
</dbReference>
<gene>
    <name evidence="10" type="ORF">I4J41_07430</name>
</gene>
<evidence type="ECO:0000256" key="5">
    <source>
        <dbReference type="ARBA" id="ARBA00022989"/>
    </source>
</evidence>
<keyword evidence="6 7" id="KW-0472">Membrane</keyword>
<evidence type="ECO:0000313" key="10">
    <source>
        <dbReference type="EMBL" id="MBG9354437.1"/>
    </source>
</evidence>
<dbReference type="Gene3D" id="2.30.30.60">
    <property type="match status" value="1"/>
</dbReference>
<dbReference type="GeneID" id="97332684"/>
<comment type="subcellular location">
    <subcellularLocation>
        <location evidence="1">Cell membrane</location>
        <topology evidence="1">Multi-pass membrane protein</topology>
    </subcellularLocation>
</comment>
<dbReference type="InterPro" id="IPR010920">
    <property type="entry name" value="LSM_dom_sf"/>
</dbReference>
<evidence type="ECO:0000256" key="4">
    <source>
        <dbReference type="ARBA" id="ARBA00022692"/>
    </source>
</evidence>
<dbReference type="Pfam" id="PF00924">
    <property type="entry name" value="MS_channel_2nd"/>
    <property type="match status" value="1"/>
</dbReference>
<feature type="domain" description="Mechanosensitive ion channel transmembrane helices 2/3" evidence="9">
    <location>
        <begin position="124"/>
        <end position="163"/>
    </location>
</feature>
<feature type="transmembrane region" description="Helical" evidence="7">
    <location>
        <begin position="118"/>
        <end position="141"/>
    </location>
</feature>
<dbReference type="InterPro" id="IPR049142">
    <property type="entry name" value="MS_channel_1st"/>
</dbReference>
<evidence type="ECO:0000256" key="1">
    <source>
        <dbReference type="ARBA" id="ARBA00004651"/>
    </source>
</evidence>
<proteinExistence type="inferred from homology"/>
<feature type="transmembrane region" description="Helical" evidence="7">
    <location>
        <begin position="48"/>
        <end position="65"/>
    </location>
</feature>